<accession>A0AAW0FX04</accession>
<reference evidence="10 11" key="1">
    <citation type="submission" date="2022-09" db="EMBL/GenBank/DDBJ databases">
        <authorList>
            <person name="Palmer J.M."/>
        </authorList>
    </citation>
    <scope>NUCLEOTIDE SEQUENCE [LARGE SCALE GENOMIC DNA]</scope>
    <source>
        <strain evidence="10 11">DSM 7382</strain>
    </source>
</reference>
<dbReference type="Pfam" id="PF00069">
    <property type="entry name" value="Pkinase"/>
    <property type="match status" value="1"/>
</dbReference>
<organism evidence="10 11">
    <name type="scientific">Cerrena zonata</name>
    <dbReference type="NCBI Taxonomy" id="2478898"/>
    <lineage>
        <taxon>Eukaryota</taxon>
        <taxon>Fungi</taxon>
        <taxon>Dikarya</taxon>
        <taxon>Basidiomycota</taxon>
        <taxon>Agaricomycotina</taxon>
        <taxon>Agaricomycetes</taxon>
        <taxon>Polyporales</taxon>
        <taxon>Cerrenaceae</taxon>
        <taxon>Cerrena</taxon>
    </lineage>
</organism>
<dbReference type="InterPro" id="IPR011047">
    <property type="entry name" value="Quinoprotein_ADH-like_sf"/>
</dbReference>
<dbReference type="InterPro" id="IPR000719">
    <property type="entry name" value="Prot_kinase_dom"/>
</dbReference>
<dbReference type="PROSITE" id="PS00108">
    <property type="entry name" value="PROTEIN_KINASE_ST"/>
    <property type="match status" value="1"/>
</dbReference>
<feature type="domain" description="Protein kinase" evidence="9">
    <location>
        <begin position="722"/>
        <end position="901"/>
    </location>
</feature>
<dbReference type="GO" id="GO:0051082">
    <property type="term" value="F:unfolded protein binding"/>
    <property type="evidence" value="ECO:0007669"/>
    <property type="project" value="TreeGrafter"/>
</dbReference>
<keyword evidence="11" id="KW-1185">Reference proteome</keyword>
<name>A0AAW0FX04_9APHY</name>
<feature type="compositionally biased region" description="Low complexity" evidence="7">
    <location>
        <begin position="622"/>
        <end position="643"/>
    </location>
</feature>
<dbReference type="GO" id="GO:0005524">
    <property type="term" value="F:ATP binding"/>
    <property type="evidence" value="ECO:0007669"/>
    <property type="project" value="UniProtKB-KW"/>
</dbReference>
<feature type="compositionally biased region" description="Basic and acidic residues" evidence="7">
    <location>
        <begin position="684"/>
        <end position="694"/>
    </location>
</feature>
<evidence type="ECO:0000256" key="3">
    <source>
        <dbReference type="ARBA" id="ARBA00022679"/>
    </source>
</evidence>
<dbReference type="Proteomes" id="UP001385951">
    <property type="component" value="Unassembled WGS sequence"/>
</dbReference>
<feature type="signal peptide" evidence="8">
    <location>
        <begin position="1"/>
        <end position="21"/>
    </location>
</feature>
<dbReference type="InterPro" id="IPR015943">
    <property type="entry name" value="WD40/YVTN_repeat-like_dom_sf"/>
</dbReference>
<evidence type="ECO:0000256" key="7">
    <source>
        <dbReference type="SAM" id="MobiDB-lite"/>
    </source>
</evidence>
<dbReference type="FunFam" id="3.30.200.20:FF:000077">
    <property type="entry name" value="Putative Serine/threonine-protein kinase/endoribonuclease IRE1"/>
    <property type="match status" value="1"/>
</dbReference>
<dbReference type="Gene3D" id="3.30.200.20">
    <property type="entry name" value="Phosphorylase Kinase, domain 1"/>
    <property type="match status" value="1"/>
</dbReference>
<dbReference type="GO" id="GO:0070059">
    <property type="term" value="P:intrinsic apoptotic signaling pathway in response to endoplasmic reticulum stress"/>
    <property type="evidence" value="ECO:0007669"/>
    <property type="project" value="TreeGrafter"/>
</dbReference>
<sequence length="901" mass="97937">MATFSTTSFYILLFLAGLCLAEVLSIQNAKHGIGNTITDLTTRVRQGSQAGYNFGIRTGEEQQTELLDIVLVASVDGRLHALNRTSGVPIWSMSSSLNGEVPATLGPLVRTQHPKIDPDLEDENSEDQEVYVIEPQSGEIYVMSKPDAPLQRLPFTMSQLVDMSPFSFSGDDRLFVGRKETALLLVELETGRVKATLDSECPWDPFEDLASENNEDEDLDLDELDGTKPPKSPFKSTEVYIGRTDYHISIRTRPTSGSSKKVPVQKLSFSMYGPNKQDSSLQTMYRRTADDKYIESMPNGKVLSFRANIQNEDNSVSSEAHLLWAQAFSNPVVAVFDVLRTPDRDQPFVLLQPRPRLEDILPRDELSLAAKKDLLPNRDSAYVGLVEETGSLYAMSPDRFPLVIFGDTNRHDQYGVGRSIDPPPDLKWDADGDGGDDRDLPMDIDSITKKLKLKQLCRGGSMDPRCLTGVRPLESSRLSRLLEGAPSVPFPPIPNNPSMPDPVDSAPGTNTSMIPPRGQLPGGEGDGRLGSNSHVYSIVGIFVLTLLSALAWLRLKQRSPALTTKTVLNGVPVGIKNPITPTDGVYMNGLPNAAGDNSNSLPNGDMGQRTPPLATSTGVELSPRIPSGPSTSTIPPASSSTLSVPNTSIPAALPLPPRMSTPPPPYNIRASTPTPQGDGDGEAEGNKDTGKEESWEVVNAASPSSIILPPPTTPKVVEPSLIVSDNILGFGSHGTVVFKGSLQGRAVAVKRLLQDFVTLAAREVTILQESDDHPNVIRYYYQEHHANFLYIALELCPASLADVIERPDLHREISIAFDPKKALRQITSGLRHLHALKIVHRDIKPQNILISHAKKGVGESAGHRMLISDFGLCKKLEVDQTSFLPTAHGAMAAGTVGWRAP</sequence>
<dbReference type="SUPFAM" id="SSF56112">
    <property type="entry name" value="Protein kinase-like (PK-like)"/>
    <property type="match status" value="1"/>
</dbReference>
<keyword evidence="8" id="KW-0732">Signal</keyword>
<dbReference type="EMBL" id="JASBNA010000029">
    <property type="protein sequence ID" value="KAK7683852.1"/>
    <property type="molecule type" value="Genomic_DNA"/>
</dbReference>
<dbReference type="SUPFAM" id="SSF50998">
    <property type="entry name" value="Quinoprotein alcohol dehydrogenase-like"/>
    <property type="match status" value="1"/>
</dbReference>
<keyword evidence="2" id="KW-0723">Serine/threonine-protein kinase</keyword>
<evidence type="ECO:0000256" key="5">
    <source>
        <dbReference type="ARBA" id="ARBA00022777"/>
    </source>
</evidence>
<evidence type="ECO:0000259" key="9">
    <source>
        <dbReference type="PROSITE" id="PS50011"/>
    </source>
</evidence>
<dbReference type="AlphaFoldDB" id="A0AAW0FX04"/>
<evidence type="ECO:0000256" key="1">
    <source>
        <dbReference type="ARBA" id="ARBA00012513"/>
    </source>
</evidence>
<dbReference type="EC" id="2.7.11.1" evidence="1"/>
<dbReference type="PANTHER" id="PTHR13954">
    <property type="entry name" value="IRE1-RELATED"/>
    <property type="match status" value="1"/>
</dbReference>
<dbReference type="InterPro" id="IPR011009">
    <property type="entry name" value="Kinase-like_dom_sf"/>
</dbReference>
<feature type="compositionally biased region" description="Pro residues" evidence="7">
    <location>
        <begin position="653"/>
        <end position="666"/>
    </location>
</feature>
<dbReference type="GO" id="GO:0004521">
    <property type="term" value="F:RNA endonuclease activity"/>
    <property type="evidence" value="ECO:0007669"/>
    <property type="project" value="InterPro"/>
</dbReference>
<keyword evidence="6" id="KW-0067">ATP-binding</keyword>
<evidence type="ECO:0000256" key="8">
    <source>
        <dbReference type="SAM" id="SignalP"/>
    </source>
</evidence>
<evidence type="ECO:0000256" key="6">
    <source>
        <dbReference type="ARBA" id="ARBA00022840"/>
    </source>
</evidence>
<dbReference type="InterPro" id="IPR045133">
    <property type="entry name" value="IRE1/2-like"/>
</dbReference>
<evidence type="ECO:0000256" key="2">
    <source>
        <dbReference type="ARBA" id="ARBA00022527"/>
    </source>
</evidence>
<feature type="chain" id="PRO_5043900591" description="non-specific serine/threonine protein kinase" evidence="8">
    <location>
        <begin position="22"/>
        <end position="901"/>
    </location>
</feature>
<keyword evidence="5" id="KW-0418">Kinase</keyword>
<keyword evidence="3" id="KW-0808">Transferase</keyword>
<feature type="region of interest" description="Disordered" evidence="7">
    <location>
        <begin position="590"/>
        <end position="704"/>
    </location>
</feature>
<dbReference type="Gene3D" id="1.10.510.10">
    <property type="entry name" value="Transferase(Phosphotransferase) domain 1"/>
    <property type="match status" value="1"/>
</dbReference>
<dbReference type="GO" id="GO:0036498">
    <property type="term" value="P:IRE1-mediated unfolded protein response"/>
    <property type="evidence" value="ECO:0007669"/>
    <property type="project" value="TreeGrafter"/>
</dbReference>
<dbReference type="GO" id="GO:1990604">
    <property type="term" value="C:IRE1-TRAF2-ASK1 complex"/>
    <property type="evidence" value="ECO:0007669"/>
    <property type="project" value="TreeGrafter"/>
</dbReference>
<keyword evidence="4" id="KW-0547">Nucleotide-binding</keyword>
<evidence type="ECO:0000313" key="10">
    <source>
        <dbReference type="EMBL" id="KAK7683852.1"/>
    </source>
</evidence>
<dbReference type="Gene3D" id="2.130.10.10">
    <property type="entry name" value="YVTN repeat-like/Quinoprotein amine dehydrogenase"/>
    <property type="match status" value="1"/>
</dbReference>
<protein>
    <recommendedName>
        <fullName evidence="1">non-specific serine/threonine protein kinase</fullName>
        <ecNumber evidence="1">2.7.11.1</ecNumber>
    </recommendedName>
</protein>
<dbReference type="PROSITE" id="PS50011">
    <property type="entry name" value="PROTEIN_KINASE_DOM"/>
    <property type="match status" value="1"/>
</dbReference>
<evidence type="ECO:0000313" key="11">
    <source>
        <dbReference type="Proteomes" id="UP001385951"/>
    </source>
</evidence>
<proteinExistence type="predicted"/>
<dbReference type="GO" id="GO:0004674">
    <property type="term" value="F:protein serine/threonine kinase activity"/>
    <property type="evidence" value="ECO:0007669"/>
    <property type="project" value="UniProtKB-KW"/>
</dbReference>
<dbReference type="PANTHER" id="PTHR13954:SF6">
    <property type="entry name" value="NON-SPECIFIC SERINE_THREONINE PROTEIN KINASE"/>
    <property type="match status" value="1"/>
</dbReference>
<comment type="caution">
    <text evidence="10">The sequence shown here is derived from an EMBL/GenBank/DDBJ whole genome shotgun (WGS) entry which is preliminary data.</text>
</comment>
<dbReference type="SMART" id="SM00220">
    <property type="entry name" value="S_TKc"/>
    <property type="match status" value="1"/>
</dbReference>
<dbReference type="InterPro" id="IPR008271">
    <property type="entry name" value="Ser/Thr_kinase_AS"/>
</dbReference>
<gene>
    <name evidence="10" type="ORF">QCA50_013230</name>
</gene>
<evidence type="ECO:0000256" key="4">
    <source>
        <dbReference type="ARBA" id="ARBA00022741"/>
    </source>
</evidence>